<dbReference type="CDD" id="cd18186">
    <property type="entry name" value="BTB_POZ_ZBTB_KLHL-like"/>
    <property type="match status" value="1"/>
</dbReference>
<dbReference type="Gene3D" id="3.30.710.10">
    <property type="entry name" value="Potassium Channel Kv1.1, Chain A"/>
    <property type="match status" value="1"/>
</dbReference>
<dbReference type="AlphaFoldDB" id="A0ABD3MYT3"/>
<proteinExistence type="predicted"/>
<keyword evidence="3" id="KW-1185">Reference proteome</keyword>
<protein>
    <recommendedName>
        <fullName evidence="1">BTB domain-containing protein</fullName>
    </recommendedName>
</protein>
<dbReference type="Proteomes" id="UP001530400">
    <property type="component" value="Unassembled WGS sequence"/>
</dbReference>
<dbReference type="SUPFAM" id="SSF54695">
    <property type="entry name" value="POZ domain"/>
    <property type="match status" value="1"/>
</dbReference>
<dbReference type="Pfam" id="PF00651">
    <property type="entry name" value="BTB"/>
    <property type="match status" value="1"/>
</dbReference>
<organism evidence="2 3">
    <name type="scientific">Cyclotella atomus</name>
    <dbReference type="NCBI Taxonomy" id="382360"/>
    <lineage>
        <taxon>Eukaryota</taxon>
        <taxon>Sar</taxon>
        <taxon>Stramenopiles</taxon>
        <taxon>Ochrophyta</taxon>
        <taxon>Bacillariophyta</taxon>
        <taxon>Coscinodiscophyceae</taxon>
        <taxon>Thalassiosirophycidae</taxon>
        <taxon>Stephanodiscales</taxon>
        <taxon>Stephanodiscaceae</taxon>
        <taxon>Cyclotella</taxon>
    </lineage>
</organism>
<evidence type="ECO:0000313" key="2">
    <source>
        <dbReference type="EMBL" id="KAL3769029.1"/>
    </source>
</evidence>
<accession>A0ABD3MYT3</accession>
<dbReference type="InterPro" id="IPR000210">
    <property type="entry name" value="BTB/POZ_dom"/>
</dbReference>
<evidence type="ECO:0000313" key="3">
    <source>
        <dbReference type="Proteomes" id="UP001530400"/>
    </source>
</evidence>
<name>A0ABD3MYT3_9STRA</name>
<evidence type="ECO:0000259" key="1">
    <source>
        <dbReference type="Pfam" id="PF00651"/>
    </source>
</evidence>
<dbReference type="EMBL" id="JALLPJ020001338">
    <property type="protein sequence ID" value="KAL3769029.1"/>
    <property type="molecule type" value="Genomic_DNA"/>
</dbReference>
<gene>
    <name evidence="2" type="ORF">ACHAWO_006795</name>
</gene>
<feature type="domain" description="BTB" evidence="1">
    <location>
        <begin position="10"/>
        <end position="73"/>
    </location>
</feature>
<dbReference type="InterPro" id="IPR011333">
    <property type="entry name" value="SKP1/BTB/POZ_sf"/>
</dbReference>
<comment type="caution">
    <text evidence="2">The sequence shown here is derived from an EMBL/GenBank/DDBJ whole genome shotgun (WGS) entry which is preliminary data.</text>
</comment>
<reference evidence="2 3" key="1">
    <citation type="submission" date="2024-10" db="EMBL/GenBank/DDBJ databases">
        <title>Updated reference genomes for cyclostephanoid diatoms.</title>
        <authorList>
            <person name="Roberts W.R."/>
            <person name="Alverson A.J."/>
        </authorList>
    </citation>
    <scope>NUCLEOTIDE SEQUENCE [LARGE SCALE GENOMIC DNA]</scope>
    <source>
        <strain evidence="2 3">AJA010-31</strain>
    </source>
</reference>
<sequence length="146" mass="16491">MSEVKRISQPPDVTVVVGSGRSKQRFECYGALLSAASPVLDAMLSSGMKEGMKRRIEFAKKDPAVWSLFLECIDPAGAFLAQRMDGWNYCDYYDLLKVETDYRDGEEAEASGEKSSILNRSNVRSLVPLFHELQMDKYLEKCDHIL</sequence>